<dbReference type="Proteomes" id="UP001055219">
    <property type="component" value="Unassembled WGS sequence"/>
</dbReference>
<dbReference type="PANTHER" id="PTHR45849:SF3">
    <property type="entry name" value="HISTONE CHAPERONE RTT106"/>
    <property type="match status" value="1"/>
</dbReference>
<dbReference type="InterPro" id="IPR013719">
    <property type="entry name" value="RTT106/SPT16-like_middle_dom"/>
</dbReference>
<feature type="domain" description="Histone chaperone RTT106/FACT complex subunit SPT16-like middle" evidence="6">
    <location>
        <begin position="236"/>
        <end position="330"/>
    </location>
</feature>
<dbReference type="SMART" id="SM01287">
    <property type="entry name" value="Rtt106"/>
    <property type="match status" value="1"/>
</dbReference>
<evidence type="ECO:0000313" key="8">
    <source>
        <dbReference type="Proteomes" id="UP001055219"/>
    </source>
</evidence>
<protein>
    <submittedName>
        <fullName evidence="7">Histone chaperone-like protein</fullName>
    </submittedName>
</protein>
<feature type="region of interest" description="Disordered" evidence="4">
    <location>
        <begin position="46"/>
        <end position="71"/>
    </location>
</feature>
<keyword evidence="5" id="KW-0812">Transmembrane</keyword>
<dbReference type="Pfam" id="PF08512">
    <property type="entry name" value="Rttp106-like_middle"/>
    <property type="match status" value="1"/>
</dbReference>
<feature type="transmembrane region" description="Helical" evidence="5">
    <location>
        <begin position="468"/>
        <end position="490"/>
    </location>
</feature>
<keyword evidence="5" id="KW-0472">Membrane</keyword>
<reference evidence="7" key="1">
    <citation type="journal article" date="2021" name="J Fungi (Basel)">
        <title>Genomic and Metabolomic Analyses of the Marine Fungus Emericellopsis cladophorae: Insights into Saltwater Adaptability Mechanisms and Its Biosynthetic Potential.</title>
        <authorList>
            <person name="Goncalves M.F.M."/>
            <person name="Hilario S."/>
            <person name="Van de Peer Y."/>
            <person name="Esteves A.C."/>
            <person name="Alves A."/>
        </authorList>
    </citation>
    <scope>NUCLEOTIDE SEQUENCE</scope>
    <source>
        <strain evidence="7">MUM 19.33</strain>
    </source>
</reference>
<evidence type="ECO:0000256" key="1">
    <source>
        <dbReference type="ARBA" id="ARBA00006159"/>
    </source>
</evidence>
<dbReference type="SUPFAM" id="SSF50729">
    <property type="entry name" value="PH domain-like"/>
    <property type="match status" value="1"/>
</dbReference>
<comment type="caution">
    <text evidence="7">The sequence shown here is derived from an EMBL/GenBank/DDBJ whole genome shotgun (WGS) entry which is preliminary data.</text>
</comment>
<dbReference type="GO" id="GO:0042393">
    <property type="term" value="F:histone binding"/>
    <property type="evidence" value="ECO:0007669"/>
    <property type="project" value="TreeGrafter"/>
</dbReference>
<dbReference type="Gene3D" id="2.30.29.30">
    <property type="entry name" value="Pleckstrin-homology domain (PH domain)/Phosphotyrosine-binding domain (PTB)"/>
    <property type="match status" value="1"/>
</dbReference>
<dbReference type="GeneID" id="75827287"/>
<feature type="region of interest" description="Disordered" evidence="4">
    <location>
        <begin position="340"/>
        <end position="458"/>
    </location>
</feature>
<keyword evidence="5" id="KW-1133">Transmembrane helix</keyword>
<comment type="similarity">
    <text evidence="1">Belongs to the RTT106 family.</text>
</comment>
<feature type="compositionally biased region" description="Basic residues" evidence="4">
    <location>
        <begin position="496"/>
        <end position="513"/>
    </location>
</feature>
<proteinExistence type="inferred from homology"/>
<dbReference type="RefSeq" id="XP_051359590.1">
    <property type="nucleotide sequence ID" value="XM_051509427.1"/>
</dbReference>
<evidence type="ECO:0000256" key="4">
    <source>
        <dbReference type="SAM" id="MobiDB-lite"/>
    </source>
</evidence>
<dbReference type="AlphaFoldDB" id="A0A9P9XVT2"/>
<evidence type="ECO:0000313" key="7">
    <source>
        <dbReference type="EMBL" id="KAI6778734.1"/>
    </source>
</evidence>
<dbReference type="PANTHER" id="PTHR45849">
    <property type="entry name" value="FACT COMPLEX SUBUNIT SSRP1"/>
    <property type="match status" value="1"/>
</dbReference>
<name>A0A9P9XVT2_9HYPO</name>
<keyword evidence="8" id="KW-1185">Reference proteome</keyword>
<dbReference type="GO" id="GO:0031491">
    <property type="term" value="F:nucleosome binding"/>
    <property type="evidence" value="ECO:0007669"/>
    <property type="project" value="TreeGrafter"/>
</dbReference>
<gene>
    <name evidence="7" type="ORF">J7T54_000768</name>
</gene>
<evidence type="ECO:0000256" key="3">
    <source>
        <dbReference type="ARBA" id="ARBA00038654"/>
    </source>
</evidence>
<dbReference type="EMBL" id="JAGIXG020000061">
    <property type="protein sequence ID" value="KAI6778734.1"/>
    <property type="molecule type" value="Genomic_DNA"/>
</dbReference>
<feature type="compositionally biased region" description="Low complexity" evidence="4">
    <location>
        <begin position="353"/>
        <end position="365"/>
    </location>
</feature>
<dbReference type="OrthoDB" id="75754at2759"/>
<evidence type="ECO:0000259" key="6">
    <source>
        <dbReference type="SMART" id="SM01287"/>
    </source>
</evidence>
<evidence type="ECO:0000256" key="2">
    <source>
        <dbReference type="ARBA" id="ARBA00037550"/>
    </source>
</evidence>
<feature type="compositionally biased region" description="Acidic residues" evidence="4">
    <location>
        <begin position="385"/>
        <end position="404"/>
    </location>
</feature>
<accession>A0A9P9XVT2</accession>
<organism evidence="7 8">
    <name type="scientific">Emericellopsis cladophorae</name>
    <dbReference type="NCBI Taxonomy" id="2686198"/>
    <lineage>
        <taxon>Eukaryota</taxon>
        <taxon>Fungi</taxon>
        <taxon>Dikarya</taxon>
        <taxon>Ascomycota</taxon>
        <taxon>Pezizomycotina</taxon>
        <taxon>Sordariomycetes</taxon>
        <taxon>Hypocreomycetidae</taxon>
        <taxon>Hypocreales</taxon>
        <taxon>Bionectriaceae</taxon>
        <taxon>Emericellopsis</taxon>
    </lineage>
</organism>
<feature type="region of interest" description="Disordered" evidence="4">
    <location>
        <begin position="496"/>
        <end position="547"/>
    </location>
</feature>
<feature type="compositionally biased region" description="Acidic residues" evidence="4">
    <location>
        <begin position="411"/>
        <end position="448"/>
    </location>
</feature>
<sequence>MNSTSLDAERLKRVFGPRQDIIDGIGRAAALFNEIATHVIDHYAQNEGPAQKKRKVDSNGTTSGVKTEENAGAPANEDVLLIVKEISVSLPQRKKFEIYFTQNWLYARAPGSTDPLPNICYQLSEIEYAFYLPVPEKTQVQHNFVLFPRETAVPGKEGNEKEPLVFTVPATAPKEGTIGGQEAVQACSVSDTYKGLFLWALNRRFASAGNSVQITSSDPNKFHSVIKQPHRPSERAVHISAYRGSKDGYLFFLENGIFWGFKKPLIFIPLNRIFAISYTSILQMTFNIVVEVLTGDGDQTQEFEFSMIDQQDYGGLADYIAKNRLQDRSMADQRKAKLQLAENRNGKKGANGEDPAAPDGQAEDAAGGDGMTELQRAQMEAEQLAQDEEDEDEEDYDPGSEGESEGSGCSSEEDDDDDDENPQDNDDDGEQIDEVSAEEDGGQEDEPPGTEGSMPLRSGWSALKNRNVAFIVAFSVGTPLILGIGGLMWWRKRRKARKAGTRPRKSGWGKSRKGAVSLQEARKRETKASRNVNGGHHNATNVDDEASHEHRQIYAVGPMNEKSLRIALFKLTGHCTADC</sequence>
<reference evidence="7" key="2">
    <citation type="submission" date="2022-07" db="EMBL/GenBank/DDBJ databases">
        <authorList>
            <person name="Goncalves M.F.M."/>
            <person name="Hilario S."/>
            <person name="Van De Peer Y."/>
            <person name="Esteves A.C."/>
            <person name="Alves A."/>
        </authorList>
    </citation>
    <scope>NUCLEOTIDE SEQUENCE</scope>
    <source>
        <strain evidence="7">MUM 19.33</strain>
    </source>
</reference>
<comment type="function">
    <text evidence="2">Histones H3 and H4 chaperone involved in the nucleosome formation and heterochromatin silencing. Required for the deposition of H3K56ac-carrying H3-H4 complex onto newly-replicated DNA. Plays a role in the transcriptional regulation of the cell-cycle dependent histone genes by creating a repressive structure at the core histone gene promoter.</text>
</comment>
<comment type="subunit">
    <text evidence="3">Interacts with histones H3 and H4.</text>
</comment>
<dbReference type="InterPro" id="IPR050454">
    <property type="entry name" value="RTT106/SSRP1_HistChap/FACT"/>
</dbReference>
<evidence type="ECO:0000256" key="5">
    <source>
        <dbReference type="SAM" id="Phobius"/>
    </source>
</evidence>
<dbReference type="InterPro" id="IPR011993">
    <property type="entry name" value="PH-like_dom_sf"/>
</dbReference>